<name>A0A7C3UC07_9EURY</name>
<accession>A0A7C3UC07</accession>
<organism evidence="2">
    <name type="scientific">Geoglobus ahangari</name>
    <dbReference type="NCBI Taxonomy" id="113653"/>
    <lineage>
        <taxon>Archaea</taxon>
        <taxon>Methanobacteriati</taxon>
        <taxon>Methanobacteriota</taxon>
        <taxon>Archaeoglobi</taxon>
        <taxon>Archaeoglobales</taxon>
        <taxon>Archaeoglobaceae</taxon>
        <taxon>Geoglobus</taxon>
    </lineage>
</organism>
<sequence length="144" mass="16472">MKILLTATVYAVLVILISYVFAFPGYGILMLPQPFLDVYVGRWTMFYVINSKVILWIGYVIFIHLVYYRFVKPTIKTIILGGILFFTISIALTLFTDLVDPDLRIRLPNYLVGGYSLIYWTAAVVVNSFVELLAWLPLLPKKLG</sequence>
<dbReference type="AlphaFoldDB" id="A0A7C3UC07"/>
<dbReference type="EMBL" id="DTPI01000028">
    <property type="protein sequence ID" value="HGE66369.1"/>
    <property type="molecule type" value="Genomic_DNA"/>
</dbReference>
<reference evidence="2" key="1">
    <citation type="journal article" date="2020" name="mSystems">
        <title>Genome- and Community-Level Interaction Insights into Carbon Utilization and Element Cycling Functions of Hydrothermarchaeota in Hydrothermal Sediment.</title>
        <authorList>
            <person name="Zhou Z."/>
            <person name="Liu Y."/>
            <person name="Xu W."/>
            <person name="Pan J."/>
            <person name="Luo Z.H."/>
            <person name="Li M."/>
        </authorList>
    </citation>
    <scope>NUCLEOTIDE SEQUENCE [LARGE SCALE GENOMIC DNA]</scope>
    <source>
        <strain evidence="2">SpSt-97</strain>
    </source>
</reference>
<evidence type="ECO:0000256" key="1">
    <source>
        <dbReference type="SAM" id="Phobius"/>
    </source>
</evidence>
<gene>
    <name evidence="2" type="ORF">ENX77_04505</name>
</gene>
<feature type="transmembrane region" description="Helical" evidence="1">
    <location>
        <begin position="118"/>
        <end position="139"/>
    </location>
</feature>
<feature type="transmembrane region" description="Helical" evidence="1">
    <location>
        <begin position="46"/>
        <end position="66"/>
    </location>
</feature>
<keyword evidence="1" id="KW-1133">Transmembrane helix</keyword>
<feature type="transmembrane region" description="Helical" evidence="1">
    <location>
        <begin position="78"/>
        <end position="98"/>
    </location>
</feature>
<evidence type="ECO:0000313" key="2">
    <source>
        <dbReference type="EMBL" id="HGE66369.1"/>
    </source>
</evidence>
<keyword evidence="1" id="KW-0812">Transmembrane</keyword>
<comment type="caution">
    <text evidence="2">The sequence shown here is derived from an EMBL/GenBank/DDBJ whole genome shotgun (WGS) entry which is preliminary data.</text>
</comment>
<proteinExistence type="predicted"/>
<protein>
    <submittedName>
        <fullName evidence="2">Uncharacterized protein</fullName>
    </submittedName>
</protein>
<keyword evidence="1" id="KW-0472">Membrane</keyword>